<keyword evidence="2" id="KW-1185">Reference proteome</keyword>
<dbReference type="PANTHER" id="PTHR36221">
    <property type="entry name" value="DUF742 DOMAIN-CONTAINING PROTEIN"/>
    <property type="match status" value="1"/>
</dbReference>
<reference evidence="1" key="1">
    <citation type="journal article" date="2014" name="Int. J. Syst. Evol. Microbiol.">
        <title>Complete genome sequence of Corynebacterium casei LMG S-19264T (=DSM 44701T), isolated from a smear-ripened cheese.</title>
        <authorList>
            <consortium name="US DOE Joint Genome Institute (JGI-PGF)"/>
            <person name="Walter F."/>
            <person name="Albersmeier A."/>
            <person name="Kalinowski J."/>
            <person name="Ruckert C."/>
        </authorList>
    </citation>
    <scope>NUCLEOTIDE SEQUENCE</scope>
    <source>
        <strain evidence="1">JCM 19831</strain>
    </source>
</reference>
<gene>
    <name evidence="1" type="ORF">GCM10007977_026080</name>
</gene>
<evidence type="ECO:0000313" key="2">
    <source>
        <dbReference type="Proteomes" id="UP000642070"/>
    </source>
</evidence>
<evidence type="ECO:0000313" key="1">
    <source>
        <dbReference type="EMBL" id="GGM23698.1"/>
    </source>
</evidence>
<protein>
    <recommendedName>
        <fullName evidence="3">DUF742 domain-containing protein</fullName>
    </recommendedName>
</protein>
<dbReference type="RefSeq" id="WP_190250036.1">
    <property type="nucleotide sequence ID" value="NZ_BMPI01000010.1"/>
</dbReference>
<sequence length="125" mass="13573">MTAPEDPVETWVDDHAGPVVRPYAMTRGRTQPVRGTFDRIALVRAMVTTTAPEVGLEPEHLSIIRLCQQPTSVSELAAYLDLPLGTIRVMLGDLLDRFLVQVSEPAGTGPDIELIEAAINGLRAL</sequence>
<accession>A0A917THS7</accession>
<name>A0A917THS7_9ACTN</name>
<dbReference type="AlphaFoldDB" id="A0A917THS7"/>
<comment type="caution">
    <text evidence="1">The sequence shown here is derived from an EMBL/GenBank/DDBJ whole genome shotgun (WGS) entry which is preliminary data.</text>
</comment>
<organism evidence="1 2">
    <name type="scientific">Dactylosporangium sucinum</name>
    <dbReference type="NCBI Taxonomy" id="1424081"/>
    <lineage>
        <taxon>Bacteria</taxon>
        <taxon>Bacillati</taxon>
        <taxon>Actinomycetota</taxon>
        <taxon>Actinomycetes</taxon>
        <taxon>Micromonosporales</taxon>
        <taxon>Micromonosporaceae</taxon>
        <taxon>Dactylosporangium</taxon>
    </lineage>
</organism>
<evidence type="ECO:0008006" key="3">
    <source>
        <dbReference type="Google" id="ProtNLM"/>
    </source>
</evidence>
<proteinExistence type="predicted"/>
<dbReference type="Proteomes" id="UP000642070">
    <property type="component" value="Unassembled WGS sequence"/>
</dbReference>
<dbReference type="InterPro" id="IPR007995">
    <property type="entry name" value="DUF742"/>
</dbReference>
<dbReference type="EMBL" id="BMPI01000010">
    <property type="protein sequence ID" value="GGM23698.1"/>
    <property type="molecule type" value="Genomic_DNA"/>
</dbReference>
<reference evidence="1" key="2">
    <citation type="submission" date="2020-09" db="EMBL/GenBank/DDBJ databases">
        <authorList>
            <person name="Sun Q."/>
            <person name="Ohkuma M."/>
        </authorList>
    </citation>
    <scope>NUCLEOTIDE SEQUENCE</scope>
    <source>
        <strain evidence="1">JCM 19831</strain>
    </source>
</reference>
<dbReference type="Pfam" id="PF05331">
    <property type="entry name" value="DUF742"/>
    <property type="match status" value="1"/>
</dbReference>
<dbReference type="PANTHER" id="PTHR36221:SF1">
    <property type="entry name" value="DUF742 DOMAIN-CONTAINING PROTEIN"/>
    <property type="match status" value="1"/>
</dbReference>